<dbReference type="RefSeq" id="WP_382340515.1">
    <property type="nucleotide sequence ID" value="NZ_JBHSAB010000001.1"/>
</dbReference>
<comment type="caution">
    <text evidence="1">The sequence shown here is derived from an EMBL/GenBank/DDBJ whole genome shotgun (WGS) entry which is preliminary data.</text>
</comment>
<evidence type="ECO:0000313" key="2">
    <source>
        <dbReference type="Proteomes" id="UP001595758"/>
    </source>
</evidence>
<name>A0ABV8CCB2_9GAMM</name>
<keyword evidence="2" id="KW-1185">Reference proteome</keyword>
<proteinExistence type="predicted"/>
<reference evidence="2" key="1">
    <citation type="journal article" date="2019" name="Int. J. Syst. Evol. Microbiol.">
        <title>The Global Catalogue of Microorganisms (GCM) 10K type strain sequencing project: providing services to taxonomists for standard genome sequencing and annotation.</title>
        <authorList>
            <consortium name="The Broad Institute Genomics Platform"/>
            <consortium name="The Broad Institute Genome Sequencing Center for Infectious Disease"/>
            <person name="Wu L."/>
            <person name="Ma J."/>
        </authorList>
    </citation>
    <scope>NUCLEOTIDE SEQUENCE [LARGE SCALE GENOMIC DNA]</scope>
    <source>
        <strain evidence="2">CCUG 59858</strain>
    </source>
</reference>
<accession>A0ABV8CCB2</accession>
<sequence>MKNNVSLWSDTVIKNIQEAVEEDNLDKLLVAGDTRLLLDAAERAAKLNKPGIVNGLLKRYEKQPDNYKLIVNLALKGYAAAGNFERVKEMIGLGAEPTHAFNVLTQNDKIHEQWRELLACISTEKQRALLIDNLEIYGIDAADPSERPSGP</sequence>
<organism evidence="1 2">
    <name type="scientific">Legionella dresdenensis</name>
    <dbReference type="NCBI Taxonomy" id="450200"/>
    <lineage>
        <taxon>Bacteria</taxon>
        <taxon>Pseudomonadati</taxon>
        <taxon>Pseudomonadota</taxon>
        <taxon>Gammaproteobacteria</taxon>
        <taxon>Legionellales</taxon>
        <taxon>Legionellaceae</taxon>
        <taxon>Legionella</taxon>
    </lineage>
</organism>
<protein>
    <recommendedName>
        <fullName evidence="3">Ankyrin repeat protein</fullName>
    </recommendedName>
</protein>
<dbReference type="EMBL" id="JBHSAB010000001">
    <property type="protein sequence ID" value="MFC3907814.1"/>
    <property type="molecule type" value="Genomic_DNA"/>
</dbReference>
<evidence type="ECO:0008006" key="3">
    <source>
        <dbReference type="Google" id="ProtNLM"/>
    </source>
</evidence>
<dbReference type="Proteomes" id="UP001595758">
    <property type="component" value="Unassembled WGS sequence"/>
</dbReference>
<gene>
    <name evidence="1" type="ORF">ACFORL_01795</name>
</gene>
<evidence type="ECO:0000313" key="1">
    <source>
        <dbReference type="EMBL" id="MFC3907814.1"/>
    </source>
</evidence>